<evidence type="ECO:0000313" key="1">
    <source>
        <dbReference type="EMBL" id="KAK3791289.1"/>
    </source>
</evidence>
<keyword evidence="2" id="KW-1185">Reference proteome</keyword>
<protein>
    <submittedName>
        <fullName evidence="1">Uncharacterized protein</fullName>
    </submittedName>
</protein>
<gene>
    <name evidence="1" type="ORF">RRG08_012477</name>
</gene>
<name>A0AAE1ANW6_9GAST</name>
<evidence type="ECO:0000313" key="2">
    <source>
        <dbReference type="Proteomes" id="UP001283361"/>
    </source>
</evidence>
<sequence length="104" mass="11681">MVDFSTLLSQTGAAEVVEENKEYRSRLVKQKKRKLAYTYSARDILVSILVPSLNTLNQARPGISDHIRSQNIFSEANQRSGHAQIVRIDQLVAPKAVFLHLTCS</sequence>
<comment type="caution">
    <text evidence="1">The sequence shown here is derived from an EMBL/GenBank/DDBJ whole genome shotgun (WGS) entry which is preliminary data.</text>
</comment>
<proteinExistence type="predicted"/>
<reference evidence="1" key="1">
    <citation type="journal article" date="2023" name="G3 (Bethesda)">
        <title>A reference genome for the long-term kleptoplast-retaining sea slug Elysia crispata morphotype clarki.</title>
        <authorList>
            <person name="Eastman K.E."/>
            <person name="Pendleton A.L."/>
            <person name="Shaikh M.A."/>
            <person name="Suttiyut T."/>
            <person name="Ogas R."/>
            <person name="Tomko P."/>
            <person name="Gavelis G."/>
            <person name="Widhalm J.R."/>
            <person name="Wisecaver J.H."/>
        </authorList>
    </citation>
    <scope>NUCLEOTIDE SEQUENCE</scope>
    <source>
        <strain evidence="1">ECLA1</strain>
    </source>
</reference>
<dbReference type="EMBL" id="JAWDGP010001473">
    <property type="protein sequence ID" value="KAK3791289.1"/>
    <property type="molecule type" value="Genomic_DNA"/>
</dbReference>
<dbReference type="Proteomes" id="UP001283361">
    <property type="component" value="Unassembled WGS sequence"/>
</dbReference>
<dbReference type="AlphaFoldDB" id="A0AAE1ANW6"/>
<accession>A0AAE1ANW6</accession>
<organism evidence="1 2">
    <name type="scientific">Elysia crispata</name>
    <name type="common">lettuce slug</name>
    <dbReference type="NCBI Taxonomy" id="231223"/>
    <lineage>
        <taxon>Eukaryota</taxon>
        <taxon>Metazoa</taxon>
        <taxon>Spiralia</taxon>
        <taxon>Lophotrochozoa</taxon>
        <taxon>Mollusca</taxon>
        <taxon>Gastropoda</taxon>
        <taxon>Heterobranchia</taxon>
        <taxon>Euthyneura</taxon>
        <taxon>Panpulmonata</taxon>
        <taxon>Sacoglossa</taxon>
        <taxon>Placobranchoidea</taxon>
        <taxon>Plakobranchidae</taxon>
        <taxon>Elysia</taxon>
    </lineage>
</organism>